<name>A0A3M7QAN8_BRAPC</name>
<reference evidence="1 2" key="1">
    <citation type="journal article" date="2018" name="Sci. Rep.">
        <title>Genomic signatures of local adaptation to the degree of environmental predictability in rotifers.</title>
        <authorList>
            <person name="Franch-Gras L."/>
            <person name="Hahn C."/>
            <person name="Garcia-Roger E.M."/>
            <person name="Carmona M.J."/>
            <person name="Serra M."/>
            <person name="Gomez A."/>
        </authorList>
    </citation>
    <scope>NUCLEOTIDE SEQUENCE [LARGE SCALE GENOMIC DNA]</scope>
    <source>
        <strain evidence="1">HYR1</strain>
    </source>
</reference>
<dbReference type="Proteomes" id="UP000276133">
    <property type="component" value="Unassembled WGS sequence"/>
</dbReference>
<protein>
    <submittedName>
        <fullName evidence="1">Uncharacterized protein</fullName>
    </submittedName>
</protein>
<accession>A0A3M7QAN8</accession>
<evidence type="ECO:0000313" key="2">
    <source>
        <dbReference type="Proteomes" id="UP000276133"/>
    </source>
</evidence>
<organism evidence="1 2">
    <name type="scientific">Brachionus plicatilis</name>
    <name type="common">Marine rotifer</name>
    <name type="synonym">Brachionus muelleri</name>
    <dbReference type="NCBI Taxonomy" id="10195"/>
    <lineage>
        <taxon>Eukaryota</taxon>
        <taxon>Metazoa</taxon>
        <taxon>Spiralia</taxon>
        <taxon>Gnathifera</taxon>
        <taxon>Rotifera</taxon>
        <taxon>Eurotatoria</taxon>
        <taxon>Monogononta</taxon>
        <taxon>Pseudotrocha</taxon>
        <taxon>Ploima</taxon>
        <taxon>Brachionidae</taxon>
        <taxon>Brachionus</taxon>
    </lineage>
</organism>
<proteinExistence type="predicted"/>
<dbReference type="EMBL" id="REGN01006765">
    <property type="protein sequence ID" value="RNA08383.1"/>
    <property type="molecule type" value="Genomic_DNA"/>
</dbReference>
<keyword evidence="2" id="KW-1185">Reference proteome</keyword>
<evidence type="ECO:0000313" key="1">
    <source>
        <dbReference type="EMBL" id="RNA08383.1"/>
    </source>
</evidence>
<gene>
    <name evidence="1" type="ORF">BpHYR1_001342</name>
</gene>
<comment type="caution">
    <text evidence="1">The sequence shown here is derived from an EMBL/GenBank/DDBJ whole genome shotgun (WGS) entry which is preliminary data.</text>
</comment>
<sequence length="13" mass="1631">MWTALKAYTHRRP</sequence>